<evidence type="ECO:0000313" key="3">
    <source>
        <dbReference type="Proteomes" id="UP000647133"/>
    </source>
</evidence>
<sequence length="220" mass="25198">MNHPFYQKPIKEQKRFIILAGMIIFSVFGLIISLAVLTKFYWLSLIAAFWLIISAPFVDTPTGKKSGKLHYYSPLFISEKLSNNKVIFHGGTLFDYYFVLDFSQSGRRRTHFIIHNYLEGILAFIEKHESDFADDTVLEGTSYILHAKTAQKLGFSPAQTDGIQTIILLLNYPTLTLSYSISKGRLSFPKLSRVKTYQSTLGKLKSQKEKIKFLKDKLKP</sequence>
<dbReference type="RefSeq" id="WP_192006962.1">
    <property type="nucleotide sequence ID" value="NZ_JACYTQ010000001.1"/>
</dbReference>
<keyword evidence="1" id="KW-1133">Transmembrane helix</keyword>
<dbReference type="EMBL" id="JACYTQ010000001">
    <property type="protein sequence ID" value="MBD8487175.1"/>
    <property type="molecule type" value="Genomic_DNA"/>
</dbReference>
<feature type="transmembrane region" description="Helical" evidence="1">
    <location>
        <begin position="40"/>
        <end position="58"/>
    </location>
</feature>
<protein>
    <recommendedName>
        <fullName evidence="4">Transmembrane protein</fullName>
    </recommendedName>
</protein>
<evidence type="ECO:0008006" key="4">
    <source>
        <dbReference type="Google" id="ProtNLM"/>
    </source>
</evidence>
<organism evidence="2 3">
    <name type="scientific">Echinicola arenosa</name>
    <dbReference type="NCBI Taxonomy" id="2774144"/>
    <lineage>
        <taxon>Bacteria</taxon>
        <taxon>Pseudomonadati</taxon>
        <taxon>Bacteroidota</taxon>
        <taxon>Cytophagia</taxon>
        <taxon>Cytophagales</taxon>
        <taxon>Cyclobacteriaceae</taxon>
        <taxon>Echinicola</taxon>
    </lineage>
</organism>
<comment type="caution">
    <text evidence="2">The sequence shown here is derived from an EMBL/GenBank/DDBJ whole genome shotgun (WGS) entry which is preliminary data.</text>
</comment>
<keyword evidence="1" id="KW-0812">Transmembrane</keyword>
<reference evidence="2 3" key="1">
    <citation type="submission" date="2020-09" db="EMBL/GenBank/DDBJ databases">
        <title>Echinicola sp. CAU 1574 isolated from sand of Sido Beach.</title>
        <authorList>
            <person name="Kim W."/>
        </authorList>
    </citation>
    <scope>NUCLEOTIDE SEQUENCE [LARGE SCALE GENOMIC DNA]</scope>
    <source>
        <strain evidence="2 3">CAU 1574</strain>
    </source>
</reference>
<accession>A0ABR9AGW5</accession>
<feature type="transmembrane region" description="Helical" evidence="1">
    <location>
        <begin position="16"/>
        <end position="34"/>
    </location>
</feature>
<evidence type="ECO:0000313" key="2">
    <source>
        <dbReference type="EMBL" id="MBD8487175.1"/>
    </source>
</evidence>
<gene>
    <name evidence="2" type="ORF">IFO69_00305</name>
</gene>
<keyword evidence="3" id="KW-1185">Reference proteome</keyword>
<evidence type="ECO:0000256" key="1">
    <source>
        <dbReference type="SAM" id="Phobius"/>
    </source>
</evidence>
<keyword evidence="1" id="KW-0472">Membrane</keyword>
<proteinExistence type="predicted"/>
<dbReference type="Proteomes" id="UP000647133">
    <property type="component" value="Unassembled WGS sequence"/>
</dbReference>
<name>A0ABR9AGW5_9BACT</name>